<dbReference type="PANTHER" id="PTHR21512">
    <property type="entry name" value="TRAFFICKING PROTEIN PARTICLE COMPLEX SUBUNIT 9"/>
    <property type="match status" value="1"/>
</dbReference>
<feature type="compositionally biased region" description="Low complexity" evidence="3">
    <location>
        <begin position="291"/>
        <end position="325"/>
    </location>
</feature>
<feature type="region of interest" description="Disordered" evidence="3">
    <location>
        <begin position="1445"/>
        <end position="1464"/>
    </location>
</feature>
<name>A0ABR3Q1U3_9TREE</name>
<dbReference type="GeneID" id="95986233"/>
<proteinExistence type="predicted"/>
<dbReference type="PANTHER" id="PTHR21512:SF5">
    <property type="entry name" value="TRAFFICKING PROTEIN PARTICLE COMPLEX SUBUNIT 9"/>
    <property type="match status" value="1"/>
</dbReference>
<keyword evidence="10" id="KW-1185">Reference proteome</keyword>
<evidence type="ECO:0000256" key="3">
    <source>
        <dbReference type="SAM" id="MobiDB-lite"/>
    </source>
</evidence>
<comment type="caution">
    <text evidence="9">The sequence shown here is derived from an EMBL/GenBank/DDBJ whole genome shotgun (WGS) entry which is preliminary data.</text>
</comment>
<dbReference type="EMBL" id="JBBXJM010000004">
    <property type="protein sequence ID" value="KAL1408378.1"/>
    <property type="molecule type" value="Genomic_DNA"/>
</dbReference>
<feature type="region of interest" description="Disordered" evidence="3">
    <location>
        <begin position="291"/>
        <end position="399"/>
    </location>
</feature>
<protein>
    <recommendedName>
        <fullName evidence="11">Trafficking protein particle complex subunit 11 domain-containing protein</fullName>
    </recommendedName>
</protein>
<comment type="subcellular location">
    <subcellularLocation>
        <location evidence="1">Golgi apparatus</location>
    </subcellularLocation>
</comment>
<gene>
    <name evidence="9" type="ORF">Q8F55_005190</name>
</gene>
<dbReference type="Pfam" id="PF26251">
    <property type="entry name" value="TPR_TRAPPC9-Trs120"/>
    <property type="match status" value="1"/>
</dbReference>
<accession>A0ABR3Q1U3</accession>
<dbReference type="Pfam" id="PF08626">
    <property type="entry name" value="TRAPPC9-Trs120"/>
    <property type="match status" value="1"/>
</dbReference>
<sequence>MSSTSAQPLSSLADPLALARLQVLLVPVHNAASGSSKGNAELTDAVFDHWAGLFRSHQTLRGDEILHGALSPRSPTHQRGGKDGQGPRGRFLPNASAASISRAASANHVHLAFPSQPPAKHLYPLSLLRMTSFPLVVVGIAVDGAEDSEVEGYSIDGKLDAAKDKKGRPRPTLQTQSWDVAFRHTLASILPETSAFPLVKRLVLVPPHAPAPSSRQGTPARRSSAPSKNSSMGGQTIVRAPLDGGDSWVARLLGELVGEVFGELGELAASLESPAGMNILSGTLLPSLSSAMPAQAHPQSPASPAAAAARSRPQSANSASSRPSSLVHTSSLPIVPSSPGHGAARTLTPGGRPTSIQNPSAPPIQASAIAPAPSPVQTSSNPFRRSGVLSSPFNRSSSANANASANMAAALAKDIAGMAKYTTAPLAGIAGGRLLKLLGDMYLLTGMYADAIKCYDDGAERARSVGDVLWEALAREGRAVAGVGEAWEGRDGSNLSTPFPTSPIPVEILSHYFSALACLSRSPLPFPPPTQILSPTPQTASGSFPIGGRSSVPQIGTGEGLLAYLYTSLCLRISHFVLLIFAAGGWGSIALSSLISHALPRSFPPLLETQKDLSAIRKRRLLLNQLASQSQLTRTSILGHAEAALGSYKRAMTRTEQLSVYVEVVWLARWLDMERKEAAATRQLASLLVQVIMEGREESKRLASQLRVDTDAGKDDSATGIGLGLPVSVNDPRSLRRRESAEGNVSIISLFERACHVFGVDLLSLDVEPKIPTTIQTEREADTPSFGWADLQVELLKEGIAMAEALPDHAAVIRFCLSALKALHTHLTPSNQSQLVKLYPKALSIIRRRAIDFDGIPWWLPGRIVLSVEISSLSVNKMPFEHSRAEISPTEKNEGRKDPFLYNPRLKGPGVGKTTLVANEQVDVYVTLQNVFAFDLEIQDVSLLTDGVPFVTTPLPIMLPASSVQTVRVTGMSPAAGSLQIKGVNVRLMDGSSAEILLPVADAAGSKRDSKRRSHILADAARTKRQGLEARHSLLLSADGLPALPTQQDEHKWLECQIVEEQPLLWIKQTSLTHGTVMLYNGEKSIIRITLENSSSVPVDFVKLSFEDSVSREAQIIVAEGELSPEQAYEIDYDALNRPVFSWDSPGDLVIPPGGRTVLTVYCLGKVGCVDGSIRIDYGYINRKEENKSSTFYTRRLTFPILFTVYHTLECYSLDVVRLPPPKASLSEDKQQGSVNGPTSQPAFSTSTDDDLRRALAQTDNRDVLFCINIRNVYSVPFEVALGTVETSDESAKPLVVTRLVPPGATERLVLPIRRQGLTQEERSRAIPSLTGRQYVVQKGKRSEAELARTRETFWFREHLLQLVEISWREPGSLRSGSLSLRDQALAPAQLDAFRLDELAVSLTVEPRNKDTLQAMDFVDLRINVANNLERPLRPYVRLEAIPTSSNDNSWTSPAPPPAPRRVSSLPATPIPVAKTVAFDGVLDATLPLLQPGESASHVVGAVLLASGTYNFRAAAEEIVPASPIPPTVCFSPNVAVNVA</sequence>
<evidence type="ECO:0000259" key="4">
    <source>
        <dbReference type="Pfam" id="PF08626"/>
    </source>
</evidence>
<organism evidence="9 10">
    <name type="scientific">Vanrija albida</name>
    <dbReference type="NCBI Taxonomy" id="181172"/>
    <lineage>
        <taxon>Eukaryota</taxon>
        <taxon>Fungi</taxon>
        <taxon>Dikarya</taxon>
        <taxon>Basidiomycota</taxon>
        <taxon>Agaricomycotina</taxon>
        <taxon>Tremellomycetes</taxon>
        <taxon>Trichosporonales</taxon>
        <taxon>Trichosporonaceae</taxon>
        <taxon>Vanrija</taxon>
    </lineage>
</organism>
<dbReference type="RefSeq" id="XP_069208322.1">
    <property type="nucleotide sequence ID" value="XM_069353680.1"/>
</dbReference>
<reference evidence="9 10" key="1">
    <citation type="submission" date="2023-08" db="EMBL/GenBank/DDBJ databases">
        <title>Annotated Genome Sequence of Vanrija albida AlHP1.</title>
        <authorList>
            <person name="Herzog R."/>
        </authorList>
    </citation>
    <scope>NUCLEOTIDE SEQUENCE [LARGE SCALE GENOMIC DNA]</scope>
    <source>
        <strain evidence="9 10">AlHP1</strain>
    </source>
</reference>
<evidence type="ECO:0000259" key="5">
    <source>
        <dbReference type="Pfam" id="PF26251"/>
    </source>
</evidence>
<evidence type="ECO:0000259" key="7">
    <source>
        <dbReference type="Pfam" id="PF26282"/>
    </source>
</evidence>
<dbReference type="Pfam" id="PF26282">
    <property type="entry name" value="Ig_TRAPPC9-Trs120_3rd"/>
    <property type="match status" value="1"/>
</dbReference>
<dbReference type="Proteomes" id="UP001565368">
    <property type="component" value="Unassembled WGS sequence"/>
</dbReference>
<feature type="compositionally biased region" description="Polar residues" evidence="3">
    <location>
        <begin position="224"/>
        <end position="234"/>
    </location>
</feature>
<evidence type="ECO:0000256" key="2">
    <source>
        <dbReference type="ARBA" id="ARBA00023034"/>
    </source>
</evidence>
<evidence type="ECO:0008006" key="11">
    <source>
        <dbReference type="Google" id="ProtNLM"/>
    </source>
</evidence>
<dbReference type="Pfam" id="PF26283">
    <property type="entry name" value="Ig_TRAPPC9-Trs120_4th"/>
    <property type="match status" value="1"/>
</dbReference>
<dbReference type="InterPro" id="IPR058567">
    <property type="entry name" value="Ig_TRAPPC9_Trs120_3rd"/>
</dbReference>
<evidence type="ECO:0000256" key="1">
    <source>
        <dbReference type="ARBA" id="ARBA00004555"/>
    </source>
</evidence>
<dbReference type="Pfam" id="PF26254">
    <property type="entry name" value="Ig_TRAPPC9-Trs120_1st"/>
    <property type="match status" value="1"/>
</dbReference>
<feature type="domain" description="Trs120/TRAPPC9 first Ig-like" evidence="6">
    <location>
        <begin position="865"/>
        <end position="1059"/>
    </location>
</feature>
<feature type="region of interest" description="Disordered" evidence="3">
    <location>
        <begin position="209"/>
        <end position="240"/>
    </location>
</feature>
<feature type="domain" description="Trs120/TRAPPC9 TPR region" evidence="5">
    <location>
        <begin position="564"/>
        <end position="843"/>
    </location>
</feature>
<evidence type="ECO:0000259" key="8">
    <source>
        <dbReference type="Pfam" id="PF26283"/>
    </source>
</evidence>
<dbReference type="Pfam" id="PF26280">
    <property type="entry name" value="Ig_TRAPPC9-Trs120_2nd"/>
    <property type="match status" value="1"/>
</dbReference>
<dbReference type="InterPro" id="IPR058563">
    <property type="entry name" value="Trs120_TRAPPC9_N"/>
</dbReference>
<evidence type="ECO:0000313" key="10">
    <source>
        <dbReference type="Proteomes" id="UP001565368"/>
    </source>
</evidence>
<keyword evidence="2" id="KW-0333">Golgi apparatus</keyword>
<dbReference type="InterPro" id="IPR013935">
    <property type="entry name" value="Trs120_TRAPPC9"/>
</dbReference>
<dbReference type="InterPro" id="IPR058568">
    <property type="entry name" value="Ig_TRAPPC9_Trs120_4th"/>
</dbReference>
<feature type="region of interest" description="Disordered" evidence="3">
    <location>
        <begin position="1225"/>
        <end position="1251"/>
    </location>
</feature>
<feature type="compositionally biased region" description="Low complexity" evidence="3">
    <location>
        <begin position="390"/>
        <end position="399"/>
    </location>
</feature>
<feature type="domain" description="Trs120/TRAPPC9 third Ig-like" evidence="7">
    <location>
        <begin position="1257"/>
        <end position="1393"/>
    </location>
</feature>
<feature type="compositionally biased region" description="Polar residues" evidence="3">
    <location>
        <begin position="1232"/>
        <end position="1247"/>
    </location>
</feature>
<dbReference type="InterPro" id="IPR058564">
    <property type="entry name" value="TPR_TRAPPC9_Trs120"/>
</dbReference>
<evidence type="ECO:0000313" key="9">
    <source>
        <dbReference type="EMBL" id="KAL1408378.1"/>
    </source>
</evidence>
<evidence type="ECO:0000259" key="6">
    <source>
        <dbReference type="Pfam" id="PF26254"/>
    </source>
</evidence>
<feature type="region of interest" description="Disordered" evidence="3">
    <location>
        <begin position="68"/>
        <end position="91"/>
    </location>
</feature>
<feature type="domain" description="Trs120/TRAPPC9 fourth Ig-like" evidence="8">
    <location>
        <begin position="1404"/>
        <end position="1520"/>
    </location>
</feature>
<feature type="domain" description="Trs120/TRAPPC9 N-terminal" evidence="4">
    <location>
        <begin position="324"/>
        <end position="482"/>
    </location>
</feature>
<dbReference type="InterPro" id="IPR058565">
    <property type="entry name" value="Ig_TRAPPC9_Trs120_1st"/>
</dbReference>